<evidence type="ECO:0000313" key="2">
    <source>
        <dbReference type="Proteomes" id="UP001520878"/>
    </source>
</evidence>
<organism evidence="1 2">
    <name type="scientific">Fluctibacter halophilus</name>
    <dbReference type="NCBI Taxonomy" id="226011"/>
    <lineage>
        <taxon>Bacteria</taxon>
        <taxon>Pseudomonadati</taxon>
        <taxon>Pseudomonadota</taxon>
        <taxon>Gammaproteobacteria</taxon>
        <taxon>Alteromonadales</taxon>
        <taxon>Alteromonadaceae</taxon>
        <taxon>Fluctibacter</taxon>
    </lineage>
</organism>
<evidence type="ECO:0000313" key="1">
    <source>
        <dbReference type="EMBL" id="MCC2615983.1"/>
    </source>
</evidence>
<comment type="caution">
    <text evidence="1">The sequence shown here is derived from an EMBL/GenBank/DDBJ whole genome shotgun (WGS) entry which is preliminary data.</text>
</comment>
<sequence length="122" mass="13713">MTTINEQQYQRYCAVVGGAPTDAFGAGKASGDYYGKFATHENGILTRFWAVWDGESWQACDECEEDVTLLSDIKTHIAMYEENQRLRESNAKLRDRIDKALEHLYADSDESAYNATCALEAS</sequence>
<proteinExistence type="predicted"/>
<protein>
    <submittedName>
        <fullName evidence="1">Uncharacterized protein</fullName>
    </submittedName>
</protein>
<name>A0ABS8G652_9ALTE</name>
<reference evidence="1 2" key="1">
    <citation type="submission" date="2021-10" db="EMBL/GenBank/DDBJ databases">
        <title>Draft genome of Aestuariibacter halophilus JC2043.</title>
        <authorList>
            <person name="Emsley S.A."/>
            <person name="Pfannmuller K.M."/>
            <person name="Ushijima B."/>
            <person name="Saw J.H."/>
            <person name="Videau P."/>
        </authorList>
    </citation>
    <scope>NUCLEOTIDE SEQUENCE [LARGE SCALE GENOMIC DNA]</scope>
    <source>
        <strain evidence="1 2">JC2043</strain>
    </source>
</reference>
<dbReference type="Proteomes" id="UP001520878">
    <property type="component" value="Unassembled WGS sequence"/>
</dbReference>
<keyword evidence="2" id="KW-1185">Reference proteome</keyword>
<dbReference type="EMBL" id="JAJEWP010000001">
    <property type="protein sequence ID" value="MCC2615983.1"/>
    <property type="molecule type" value="Genomic_DNA"/>
</dbReference>
<dbReference type="RefSeq" id="WP_229158486.1">
    <property type="nucleotide sequence ID" value="NZ_JAJEWP010000001.1"/>
</dbReference>
<accession>A0ABS8G652</accession>
<gene>
    <name evidence="1" type="ORF">LJ739_06990</name>
</gene>